<organism evidence="4 5">
    <name type="scientific">Xenorhabdus thuongxuanensis</name>
    <dbReference type="NCBI Taxonomy" id="1873484"/>
    <lineage>
        <taxon>Bacteria</taxon>
        <taxon>Pseudomonadati</taxon>
        <taxon>Pseudomonadota</taxon>
        <taxon>Gammaproteobacteria</taxon>
        <taxon>Enterobacterales</taxon>
        <taxon>Morganellaceae</taxon>
        <taxon>Xenorhabdus</taxon>
    </lineage>
</organism>
<keyword evidence="5" id="KW-1185">Reference proteome</keyword>
<keyword evidence="1" id="KW-1133">Transmembrane helix</keyword>
<keyword evidence="1" id="KW-0812">Transmembrane</keyword>
<dbReference type="InterPro" id="IPR002559">
    <property type="entry name" value="Transposase_11"/>
</dbReference>
<protein>
    <submittedName>
        <fullName evidence="4">Transposase</fullName>
    </submittedName>
</protein>
<dbReference type="PANTHER" id="PTHR46637">
    <property type="entry name" value="TIS1421-TRANSPOSASE PROTEIN A"/>
    <property type="match status" value="1"/>
</dbReference>
<sequence length="253" mass="29210">MPRTMLTDLQWNKLSALMQHAGWIYHKPEHRLTVEGILYRMRTSVPWRDLPPEFGKWNSVFQRFNAWSKKGVLQLIFKWLSGFADREWLFIDGSIVRAHQHSAGAASDDDEAIGKSCGGRSTKIHLAVDSYGLPVHFELSGGQVHDIVHAESLVEQSPPSDFVIADKGYDSQAFRNHIEQQGATPIIPYRKNSRKSDKQIDKCLYRYRHLVENAFARVKHFRAIATRYDKLERNYASMLALAFIIVWLPMWAE</sequence>
<dbReference type="OrthoDB" id="1551210at2"/>
<keyword evidence="1" id="KW-0472">Membrane</keyword>
<dbReference type="AlphaFoldDB" id="A0A1Q5TEX7"/>
<feature type="transmembrane region" description="Helical" evidence="1">
    <location>
        <begin position="235"/>
        <end position="252"/>
    </location>
</feature>
<evidence type="ECO:0000259" key="2">
    <source>
        <dbReference type="Pfam" id="PF01609"/>
    </source>
</evidence>
<evidence type="ECO:0000313" key="4">
    <source>
        <dbReference type="EMBL" id="OKO98797.1"/>
    </source>
</evidence>
<evidence type="ECO:0000256" key="1">
    <source>
        <dbReference type="SAM" id="Phobius"/>
    </source>
</evidence>
<name>A0A1Q5TEX7_9GAMM</name>
<dbReference type="InterPro" id="IPR052909">
    <property type="entry name" value="Transposase_6_like"/>
</dbReference>
<gene>
    <name evidence="4" type="ORF">Xentx_03623</name>
</gene>
<dbReference type="GO" id="GO:0003677">
    <property type="term" value="F:DNA binding"/>
    <property type="evidence" value="ECO:0007669"/>
    <property type="project" value="InterPro"/>
</dbReference>
<dbReference type="PANTHER" id="PTHR46637:SF1">
    <property type="entry name" value="BLL5188 PROTEIN"/>
    <property type="match status" value="1"/>
</dbReference>
<dbReference type="RefSeq" id="WP_074021881.1">
    <property type="nucleotide sequence ID" value="NZ_CAWMWP010000124.1"/>
</dbReference>
<proteinExistence type="predicted"/>
<dbReference type="Pfam" id="PF13340">
    <property type="entry name" value="DUF4096"/>
    <property type="match status" value="1"/>
</dbReference>
<reference evidence="4 5" key="1">
    <citation type="submission" date="2016-09" db="EMBL/GenBank/DDBJ databases">
        <title>Xenorhabdus thuongxuanensis sp. nov. and Xenorhabdus eapokensis sp. nov., isolated from Steinernema species.</title>
        <authorList>
            <person name="Kaempfer P."/>
            <person name="Tobias N.J."/>
            <person name="Phan Ke L."/>
            <person name="Bode H.B."/>
            <person name="Glaeser S.P."/>
        </authorList>
    </citation>
    <scope>NUCLEOTIDE SEQUENCE [LARGE SCALE GENOMIC DNA]</scope>
    <source>
        <strain evidence="4 5">30TX1</strain>
    </source>
</reference>
<feature type="domain" description="Transposase IS4-like" evidence="2">
    <location>
        <begin position="88"/>
        <end position="246"/>
    </location>
</feature>
<dbReference type="InterPro" id="IPR025161">
    <property type="entry name" value="IS402-like_dom"/>
</dbReference>
<dbReference type="Proteomes" id="UP000186277">
    <property type="component" value="Unassembled WGS sequence"/>
</dbReference>
<feature type="domain" description="Insertion element IS402-like" evidence="3">
    <location>
        <begin position="6"/>
        <end position="76"/>
    </location>
</feature>
<dbReference type="NCBIfam" id="NF033580">
    <property type="entry name" value="transpos_IS5_3"/>
    <property type="match status" value="1"/>
</dbReference>
<evidence type="ECO:0000259" key="3">
    <source>
        <dbReference type="Pfam" id="PF13340"/>
    </source>
</evidence>
<dbReference type="GO" id="GO:0004803">
    <property type="term" value="F:transposase activity"/>
    <property type="evidence" value="ECO:0007669"/>
    <property type="project" value="InterPro"/>
</dbReference>
<accession>A0A1Q5TEX7</accession>
<comment type="caution">
    <text evidence="4">The sequence shown here is derived from an EMBL/GenBank/DDBJ whole genome shotgun (WGS) entry which is preliminary data.</text>
</comment>
<dbReference type="EMBL" id="MKGR01000093">
    <property type="protein sequence ID" value="OKO98797.1"/>
    <property type="molecule type" value="Genomic_DNA"/>
</dbReference>
<evidence type="ECO:0000313" key="5">
    <source>
        <dbReference type="Proteomes" id="UP000186277"/>
    </source>
</evidence>
<dbReference type="Pfam" id="PF01609">
    <property type="entry name" value="DDE_Tnp_1"/>
    <property type="match status" value="1"/>
</dbReference>
<dbReference type="GO" id="GO:0006313">
    <property type="term" value="P:DNA transposition"/>
    <property type="evidence" value="ECO:0007669"/>
    <property type="project" value="InterPro"/>
</dbReference>